<organism evidence="1">
    <name type="scientific">bioreactor metagenome</name>
    <dbReference type="NCBI Taxonomy" id="1076179"/>
    <lineage>
        <taxon>unclassified sequences</taxon>
        <taxon>metagenomes</taxon>
        <taxon>ecological metagenomes</taxon>
    </lineage>
</organism>
<reference evidence="1" key="1">
    <citation type="submission" date="2019-08" db="EMBL/GenBank/DDBJ databases">
        <authorList>
            <person name="Kucharzyk K."/>
            <person name="Murdoch R.W."/>
            <person name="Higgins S."/>
            <person name="Loffler F."/>
        </authorList>
    </citation>
    <scope>NUCLEOTIDE SEQUENCE</scope>
</reference>
<dbReference type="EMBL" id="VSSQ01136410">
    <property type="protein sequence ID" value="MPN60738.1"/>
    <property type="molecule type" value="Genomic_DNA"/>
</dbReference>
<sequence length="58" mass="6426">MDARGLCTEALANGLNNYIQLIQRAAEYTLNRTKALRNAGFFILPGKLFDSQGIQILV</sequence>
<evidence type="ECO:0000313" key="1">
    <source>
        <dbReference type="EMBL" id="MPN60738.1"/>
    </source>
</evidence>
<accession>A0A645JAQ8</accession>
<comment type="caution">
    <text evidence="1">The sequence shown here is derived from an EMBL/GenBank/DDBJ whole genome shotgun (WGS) entry which is preliminary data.</text>
</comment>
<proteinExistence type="predicted"/>
<dbReference type="AlphaFoldDB" id="A0A645JAQ8"/>
<gene>
    <name evidence="1" type="ORF">SDC9_208469</name>
</gene>
<protein>
    <submittedName>
        <fullName evidence="1">Uncharacterized protein</fullName>
    </submittedName>
</protein>
<name>A0A645JAQ8_9ZZZZ</name>